<proteinExistence type="predicted"/>
<dbReference type="InterPro" id="IPR029014">
    <property type="entry name" value="NiFe-Hase_large"/>
</dbReference>
<dbReference type="Gene3D" id="1.10.645.10">
    <property type="entry name" value="Cytochrome-c3 Hydrogenase, chain B"/>
    <property type="match status" value="2"/>
</dbReference>
<sequence>MTETIQPVDDSHTTPSYIGQIDIALTTTKNGEITHVSITNSRPKNMGRLLIGKTPQQALMVIPKLFSLCSQAQQAAAISAISALENKPLSTTQKTEMAERCALEWLKEHSWQLWQMERELFGENFAIKESLALSRFLLKQLQDESSSAASRYSAPVNEFLNTLFGCKPSTFTGFSWQELLKWSEGQAPYAKLFQALQLNGVCRLGAFKSWHISDEDGPLSRQRKHPLLISAMKLWGASVATRTLARLIEIVEVSLNPEISLSTQQGVAFASRGTLTHQITTDSNGLISHYTIDAPTDRYFSLGGLVKKSLIGQQIPNMASKWIRQLIWAIDPCIEFTVTVNQIVTDTQKES</sequence>
<dbReference type="Proteomes" id="UP001210678">
    <property type="component" value="Unassembled WGS sequence"/>
</dbReference>
<gene>
    <name evidence="1" type="ORF">PGX00_00915</name>
</gene>
<accession>A0ABT4YMB8</accession>
<comment type="caution">
    <text evidence="1">The sequence shown here is derived from an EMBL/GenBank/DDBJ whole genome shotgun (WGS) entry which is preliminary data.</text>
</comment>
<dbReference type="PANTHER" id="PTHR42958:SF4">
    <property type="entry name" value="HYDROGENASE EXPRESSION_FORMATION PROTEIN HUPK"/>
    <property type="match status" value="1"/>
</dbReference>
<protein>
    <submittedName>
        <fullName evidence="1">Uncharacterized protein</fullName>
    </submittedName>
</protein>
<dbReference type="RefSeq" id="WP_272132081.1">
    <property type="nucleotide sequence ID" value="NZ_JAQLOI010000001.1"/>
</dbReference>
<dbReference type="SUPFAM" id="SSF56762">
    <property type="entry name" value="HydB/Nqo4-like"/>
    <property type="match status" value="1"/>
</dbReference>
<reference evidence="1 2" key="1">
    <citation type="submission" date="2023-01" db="EMBL/GenBank/DDBJ databases">
        <title>Vibrio sp. KJ40-1 sp.nov, isolated from marine algae.</title>
        <authorList>
            <person name="Butt M."/>
            <person name="Kim J.M.J."/>
            <person name="Jeon C.O.C."/>
        </authorList>
    </citation>
    <scope>NUCLEOTIDE SEQUENCE [LARGE SCALE GENOMIC DNA]</scope>
    <source>
        <strain evidence="1 2">KJ40-1</strain>
    </source>
</reference>
<organism evidence="1 2">
    <name type="scientific">Vibrio algarum</name>
    <dbReference type="NCBI Taxonomy" id="3020714"/>
    <lineage>
        <taxon>Bacteria</taxon>
        <taxon>Pseudomonadati</taxon>
        <taxon>Pseudomonadota</taxon>
        <taxon>Gammaproteobacteria</taxon>
        <taxon>Vibrionales</taxon>
        <taxon>Vibrionaceae</taxon>
        <taxon>Vibrio</taxon>
    </lineage>
</organism>
<dbReference type="PANTHER" id="PTHR42958">
    <property type="entry name" value="HYDROGENASE-2 LARGE CHAIN"/>
    <property type="match status" value="1"/>
</dbReference>
<name>A0ABT4YMB8_9VIBR</name>
<keyword evidence="2" id="KW-1185">Reference proteome</keyword>
<evidence type="ECO:0000313" key="2">
    <source>
        <dbReference type="Proteomes" id="UP001210678"/>
    </source>
</evidence>
<dbReference type="InterPro" id="IPR050867">
    <property type="entry name" value="NiFe/NiFeSe_hydrgnase_LSU"/>
</dbReference>
<dbReference type="EMBL" id="JAQLOI010000001">
    <property type="protein sequence ID" value="MDB1122376.1"/>
    <property type="molecule type" value="Genomic_DNA"/>
</dbReference>
<evidence type="ECO:0000313" key="1">
    <source>
        <dbReference type="EMBL" id="MDB1122376.1"/>
    </source>
</evidence>